<dbReference type="InterPro" id="IPR050925">
    <property type="entry name" value="Rhomboid_protease_S54"/>
</dbReference>
<dbReference type="InterPro" id="IPR035952">
    <property type="entry name" value="Rhomboid-like_sf"/>
</dbReference>
<feature type="transmembrane region" description="Helical" evidence="7">
    <location>
        <begin position="208"/>
        <end position="227"/>
    </location>
</feature>
<feature type="transmembrane region" description="Helical" evidence="7">
    <location>
        <begin position="257"/>
        <end position="279"/>
    </location>
</feature>
<evidence type="ECO:0000256" key="8">
    <source>
        <dbReference type="SAM" id="SignalP"/>
    </source>
</evidence>
<evidence type="ECO:0000256" key="2">
    <source>
        <dbReference type="ARBA" id="ARBA00009045"/>
    </source>
</evidence>
<proteinExistence type="inferred from homology"/>
<dbReference type="KEGG" id="pyo:PY17X_1136100"/>
<feature type="transmembrane region" description="Helical" evidence="7">
    <location>
        <begin position="285"/>
        <end position="305"/>
    </location>
</feature>
<dbReference type="SUPFAM" id="SSF144091">
    <property type="entry name" value="Rhomboid-like"/>
    <property type="match status" value="1"/>
</dbReference>
<accession>Q7RP93</accession>
<dbReference type="EMBL" id="AABL01000417">
    <property type="protein sequence ID" value="EAA20910.1"/>
    <property type="molecule type" value="Genomic_DNA"/>
</dbReference>
<keyword evidence="3 7" id="KW-0812">Transmembrane</keyword>
<sequence>MNLLILFIFIIYIARGNSLHYNKINSKGITTFINTKNTILKNEYKIYRFKKYNNVERRIYSFKENVLSLFNTVKDKEKITNLLENISNNVKNKFPNRFTYYNYLFNKCKLDRILIVINTLLYLYLNRVDKNEEKKIFFTKGNLVQIKDEQKAEKYQCNYYDIYKNKNYKTLFSSIFIHKNILHLYFNMSSLMSIYKMVSPIYSNSQILITYLLSGFLSNLISYIYYIKPQKKNIFLKDIIDQNYYSRNTPLNKPNKIICGSSSAIYSLYGMYITHMIFFYIKNNYIVNTGFLYNIFYSFLSSLLLENVSHFNHVLGFMCGFVMSSTLIFMLFFFVFVFFFSASLLTVF</sequence>
<name>Q7RP93_PLAYO</name>
<feature type="chain" id="PRO_5004290727" description="Peptidase S54 rhomboid domain-containing protein" evidence="8">
    <location>
        <begin position="19"/>
        <end position="348"/>
    </location>
</feature>
<evidence type="ECO:0000256" key="4">
    <source>
        <dbReference type="ARBA" id="ARBA00022801"/>
    </source>
</evidence>
<organism evidence="10 11">
    <name type="scientific">Plasmodium yoelii yoelii</name>
    <dbReference type="NCBI Taxonomy" id="73239"/>
    <lineage>
        <taxon>Eukaryota</taxon>
        <taxon>Sar</taxon>
        <taxon>Alveolata</taxon>
        <taxon>Apicomplexa</taxon>
        <taxon>Aconoidasida</taxon>
        <taxon>Haemosporida</taxon>
        <taxon>Plasmodiidae</taxon>
        <taxon>Plasmodium</taxon>
        <taxon>Plasmodium (Vinckeia)</taxon>
    </lineage>
</organism>
<keyword evidence="11" id="KW-1185">Reference proteome</keyword>
<evidence type="ECO:0000256" key="1">
    <source>
        <dbReference type="ARBA" id="ARBA00004141"/>
    </source>
</evidence>
<dbReference type="InterPro" id="IPR022764">
    <property type="entry name" value="Peptidase_S54_rhomboid_dom"/>
</dbReference>
<reference evidence="10 11" key="1">
    <citation type="journal article" date="2002" name="Nature">
        <title>Genome sequence and comparative analysis of the model rodent malaria parasite Plasmodium yoelii yoelii.</title>
        <authorList>
            <person name="Carlton J.M."/>
            <person name="Angiuoli S.V."/>
            <person name="Suh B.B."/>
            <person name="Kooij T.W."/>
            <person name="Pertea M."/>
            <person name="Silva J.C."/>
            <person name="Ermolaeva M.D."/>
            <person name="Allen J.E."/>
            <person name="Selengut J.D."/>
            <person name="Koo H.L."/>
            <person name="Peterson J.D."/>
            <person name="Pop M."/>
            <person name="Kosack D.S."/>
            <person name="Shumway M.F."/>
            <person name="Bidwell S.L."/>
            <person name="Shallom S.J."/>
            <person name="van Aken S.E."/>
            <person name="Riedmuller S.B."/>
            <person name="Feldblyum T.V."/>
            <person name="Cho J.K."/>
            <person name="Quackenbush J."/>
            <person name="Sedegah M."/>
            <person name="Shoaibi A."/>
            <person name="Cummings L.M."/>
            <person name="Florens L."/>
            <person name="Yates J.R."/>
            <person name="Raine J.D."/>
            <person name="Sinden R.E."/>
            <person name="Harris M.A."/>
            <person name="Cunningham D.A."/>
            <person name="Preiser P.R."/>
            <person name="Bergman L.W."/>
            <person name="Vaidya A.B."/>
            <person name="van Lin L.H."/>
            <person name="Janse C.J."/>
            <person name="Waters A.P."/>
            <person name="Smith H.O."/>
            <person name="White O.R."/>
            <person name="Salzberg S.L."/>
            <person name="Venter J.C."/>
            <person name="Fraser C.M."/>
            <person name="Hoffman S.L."/>
            <person name="Gardner M.J."/>
            <person name="Carucci D.J."/>
        </authorList>
    </citation>
    <scope>NUCLEOTIDE SEQUENCE [LARGE SCALE GENOMIC DNA]</scope>
    <source>
        <strain evidence="10 11">17XNL</strain>
    </source>
</reference>
<evidence type="ECO:0000256" key="5">
    <source>
        <dbReference type="ARBA" id="ARBA00022989"/>
    </source>
</evidence>
<keyword evidence="8" id="KW-0732">Signal</keyword>
<feature type="signal peptide" evidence="8">
    <location>
        <begin position="1"/>
        <end position="18"/>
    </location>
</feature>
<evidence type="ECO:0000313" key="11">
    <source>
        <dbReference type="Proteomes" id="UP000008553"/>
    </source>
</evidence>
<dbReference type="Gene3D" id="1.20.1540.10">
    <property type="entry name" value="Rhomboid-like"/>
    <property type="match status" value="1"/>
</dbReference>
<dbReference type="Pfam" id="PF01694">
    <property type="entry name" value="Rhomboid"/>
    <property type="match status" value="1"/>
</dbReference>
<comment type="subcellular location">
    <subcellularLocation>
        <location evidence="1">Membrane</location>
        <topology evidence="1">Multi-pass membrane protein</topology>
    </subcellularLocation>
</comment>
<dbReference type="PANTHER" id="PTHR43731">
    <property type="entry name" value="RHOMBOID PROTEASE"/>
    <property type="match status" value="1"/>
</dbReference>
<dbReference type="GO" id="GO:0004252">
    <property type="term" value="F:serine-type endopeptidase activity"/>
    <property type="evidence" value="ECO:0007669"/>
    <property type="project" value="InterPro"/>
</dbReference>
<keyword evidence="6 7" id="KW-0472">Membrane</keyword>
<evidence type="ECO:0000313" key="10">
    <source>
        <dbReference type="EMBL" id="EAA20910.1"/>
    </source>
</evidence>
<gene>
    <name evidence="10" type="ORF">PY01566</name>
</gene>
<comment type="caution">
    <text evidence="10">The sequence shown here is derived from an EMBL/GenBank/DDBJ whole genome shotgun (WGS) entry which is preliminary data.</text>
</comment>
<feature type="domain" description="Peptidase S54 rhomboid" evidence="9">
    <location>
        <begin position="168"/>
        <end position="327"/>
    </location>
</feature>
<comment type="similarity">
    <text evidence="2">Belongs to the peptidase S54 family.</text>
</comment>
<dbReference type="Proteomes" id="UP000008553">
    <property type="component" value="Unassembled WGS sequence"/>
</dbReference>
<protein>
    <recommendedName>
        <fullName evidence="9">Peptidase S54 rhomboid domain-containing protein</fullName>
    </recommendedName>
</protein>
<feature type="transmembrane region" description="Helical" evidence="7">
    <location>
        <begin position="317"/>
        <end position="340"/>
    </location>
</feature>
<keyword evidence="5 7" id="KW-1133">Transmembrane helix</keyword>
<evidence type="ECO:0000256" key="6">
    <source>
        <dbReference type="ARBA" id="ARBA00023136"/>
    </source>
</evidence>
<evidence type="ECO:0000256" key="7">
    <source>
        <dbReference type="SAM" id="Phobius"/>
    </source>
</evidence>
<evidence type="ECO:0000259" key="9">
    <source>
        <dbReference type="Pfam" id="PF01694"/>
    </source>
</evidence>
<dbReference type="GO" id="GO:0016020">
    <property type="term" value="C:membrane"/>
    <property type="evidence" value="ECO:0007669"/>
    <property type="project" value="UniProtKB-SubCell"/>
</dbReference>
<dbReference type="PANTHER" id="PTHR43731:SF14">
    <property type="entry name" value="PRESENILIN-ASSOCIATED RHOMBOID-LIKE PROTEIN, MITOCHONDRIAL"/>
    <property type="match status" value="1"/>
</dbReference>
<evidence type="ECO:0000256" key="3">
    <source>
        <dbReference type="ARBA" id="ARBA00022692"/>
    </source>
</evidence>
<dbReference type="InParanoid" id="Q7RP93"/>
<keyword evidence="4" id="KW-0378">Hydrolase</keyword>
<dbReference type="AlphaFoldDB" id="Q7RP93"/>
<dbReference type="PaxDb" id="73239-Q7RP93"/>